<reference evidence="2 3" key="1">
    <citation type="submission" date="2022-06" db="EMBL/GenBank/DDBJ databases">
        <title>Haloarcula sp. a new haloarchaeum isolate from saline soil.</title>
        <authorList>
            <person name="Strakova D."/>
            <person name="Galisteo C."/>
            <person name="Sanchez-Porro C."/>
            <person name="Ventosa A."/>
        </authorList>
    </citation>
    <scope>NUCLEOTIDE SEQUENCE [LARGE SCALE GENOMIC DNA]</scope>
    <source>
        <strain evidence="2 3">JCM 15760</strain>
    </source>
</reference>
<feature type="compositionally biased region" description="Acidic residues" evidence="1">
    <location>
        <begin position="11"/>
        <end position="20"/>
    </location>
</feature>
<feature type="compositionally biased region" description="Polar residues" evidence="1">
    <location>
        <begin position="1"/>
        <end position="10"/>
    </location>
</feature>
<dbReference type="Proteomes" id="UP001248536">
    <property type="component" value="Unassembled WGS sequence"/>
</dbReference>
<keyword evidence="3" id="KW-1185">Reference proteome</keyword>
<organism evidence="2 3">
    <name type="scientific">Haloarcula argentinensis</name>
    <dbReference type="NCBI Taxonomy" id="43776"/>
    <lineage>
        <taxon>Archaea</taxon>
        <taxon>Methanobacteriati</taxon>
        <taxon>Methanobacteriota</taxon>
        <taxon>Stenosarchaea group</taxon>
        <taxon>Halobacteria</taxon>
        <taxon>Halobacteriales</taxon>
        <taxon>Haloarculaceae</taxon>
        <taxon>Haloarcula</taxon>
    </lineage>
</organism>
<gene>
    <name evidence="2" type="ORF">NC662_19850</name>
</gene>
<evidence type="ECO:0000313" key="3">
    <source>
        <dbReference type="Proteomes" id="UP001248536"/>
    </source>
</evidence>
<name>A0ABU2F606_HALAR</name>
<comment type="caution">
    <text evidence="2">The sequence shown here is derived from an EMBL/GenBank/DDBJ whole genome shotgun (WGS) entry which is preliminary data.</text>
</comment>
<evidence type="ECO:0000256" key="1">
    <source>
        <dbReference type="SAM" id="MobiDB-lite"/>
    </source>
</evidence>
<accession>A0ABU2F606</accession>
<sequence>MSTEQQSVDEQPSDTEADDQQDVRAQHRQAQASGEVFQGRPQGDR</sequence>
<evidence type="ECO:0000313" key="2">
    <source>
        <dbReference type="EMBL" id="MDS0255954.1"/>
    </source>
</evidence>
<dbReference type="EMBL" id="JAMQCP010000006">
    <property type="protein sequence ID" value="MDS0255954.1"/>
    <property type="molecule type" value="Genomic_DNA"/>
</dbReference>
<dbReference type="RefSeq" id="WP_005533912.1">
    <property type="nucleotide sequence ID" value="NZ_BAABDY010000006.1"/>
</dbReference>
<feature type="region of interest" description="Disordered" evidence="1">
    <location>
        <begin position="1"/>
        <end position="45"/>
    </location>
</feature>
<proteinExistence type="predicted"/>
<protein>
    <submittedName>
        <fullName evidence="2">Uncharacterized protein</fullName>
    </submittedName>
</protein>